<dbReference type="InterPro" id="IPR036388">
    <property type="entry name" value="WH-like_DNA-bd_sf"/>
</dbReference>
<feature type="compositionally biased region" description="Polar residues" evidence="3">
    <location>
        <begin position="442"/>
        <end position="451"/>
    </location>
</feature>
<feature type="compositionally biased region" description="Low complexity" evidence="3">
    <location>
        <begin position="880"/>
        <end position="889"/>
    </location>
</feature>
<dbReference type="InterPro" id="IPR004252">
    <property type="entry name" value="Probable_transposase_24"/>
</dbReference>
<dbReference type="InterPro" id="IPR058922">
    <property type="entry name" value="WHD_DRP"/>
</dbReference>
<dbReference type="Pfam" id="PF23559">
    <property type="entry name" value="WHD_DRP"/>
    <property type="match status" value="1"/>
</dbReference>
<dbReference type="PANTHER" id="PTHR23155">
    <property type="entry name" value="DISEASE RESISTANCE PROTEIN RP"/>
    <property type="match status" value="1"/>
</dbReference>
<proteinExistence type="predicted"/>
<dbReference type="PANTHER" id="PTHR23155:SF1116">
    <property type="entry name" value="OS12G0273300 PROTEIN"/>
    <property type="match status" value="1"/>
</dbReference>
<evidence type="ECO:0000259" key="4">
    <source>
        <dbReference type="Pfam" id="PF23547"/>
    </source>
</evidence>
<feature type="non-terminal residue" evidence="7">
    <location>
        <position position="1"/>
    </location>
</feature>
<feature type="region of interest" description="Disordered" evidence="3">
    <location>
        <begin position="173"/>
        <end position="229"/>
    </location>
</feature>
<feature type="compositionally biased region" description="Polar residues" evidence="3">
    <location>
        <begin position="316"/>
        <end position="330"/>
    </location>
</feature>
<evidence type="ECO:0000256" key="3">
    <source>
        <dbReference type="SAM" id="MobiDB-lite"/>
    </source>
</evidence>
<organism evidence="7 8">
    <name type="scientific">Paspalum notatum var. saurae</name>
    <dbReference type="NCBI Taxonomy" id="547442"/>
    <lineage>
        <taxon>Eukaryota</taxon>
        <taxon>Viridiplantae</taxon>
        <taxon>Streptophyta</taxon>
        <taxon>Embryophyta</taxon>
        <taxon>Tracheophyta</taxon>
        <taxon>Spermatophyta</taxon>
        <taxon>Magnoliopsida</taxon>
        <taxon>Liliopsida</taxon>
        <taxon>Poales</taxon>
        <taxon>Poaceae</taxon>
        <taxon>PACMAD clade</taxon>
        <taxon>Panicoideae</taxon>
        <taxon>Andropogonodae</taxon>
        <taxon>Paspaleae</taxon>
        <taxon>Paspalinae</taxon>
        <taxon>Paspalum</taxon>
    </lineage>
</organism>
<dbReference type="InterPro" id="IPR044974">
    <property type="entry name" value="Disease_R_plants"/>
</dbReference>
<evidence type="ECO:0000256" key="2">
    <source>
        <dbReference type="ARBA" id="ARBA00022821"/>
    </source>
</evidence>
<dbReference type="SUPFAM" id="SSF52540">
    <property type="entry name" value="P-loop containing nucleoside triphosphate hydrolases"/>
    <property type="match status" value="1"/>
</dbReference>
<feature type="region of interest" description="Disordered" evidence="3">
    <location>
        <begin position="275"/>
        <end position="332"/>
    </location>
</feature>
<evidence type="ECO:0000259" key="6">
    <source>
        <dbReference type="Pfam" id="PF23559"/>
    </source>
</evidence>
<feature type="region of interest" description="Disordered" evidence="3">
    <location>
        <begin position="677"/>
        <end position="712"/>
    </location>
</feature>
<name>A0AAQ3UQY6_PASNO</name>
<dbReference type="GO" id="GO:0042742">
    <property type="term" value="P:defense response to bacterium"/>
    <property type="evidence" value="ECO:0007669"/>
    <property type="project" value="UniProtKB-ARBA"/>
</dbReference>
<dbReference type="InterPro" id="IPR057024">
    <property type="entry name" value="Znr_FGT1_1"/>
</dbReference>
<dbReference type="Gene3D" id="1.10.8.430">
    <property type="entry name" value="Helical domain of apoptotic protease-activating factors"/>
    <property type="match status" value="1"/>
</dbReference>
<dbReference type="InterPro" id="IPR057025">
    <property type="entry name" value="Znr_FGT1_2"/>
</dbReference>
<feature type="domain" description="FORGETTER1 first zinc ribbon" evidence="4">
    <location>
        <begin position="19"/>
        <end position="53"/>
    </location>
</feature>
<dbReference type="EMBL" id="CP144753">
    <property type="protein sequence ID" value="WVZ94502.1"/>
    <property type="molecule type" value="Genomic_DNA"/>
</dbReference>
<dbReference type="GO" id="GO:0002758">
    <property type="term" value="P:innate immune response-activating signaling pathway"/>
    <property type="evidence" value="ECO:0007669"/>
    <property type="project" value="UniProtKB-ARBA"/>
</dbReference>
<accession>A0AAQ3UQY6</accession>
<dbReference type="AlphaFoldDB" id="A0AAQ3UQY6"/>
<reference evidence="7 8" key="1">
    <citation type="submission" date="2024-02" db="EMBL/GenBank/DDBJ databases">
        <title>High-quality chromosome-scale genome assembly of Pensacola bahiagrass (Paspalum notatum Flugge var. saurae).</title>
        <authorList>
            <person name="Vega J.M."/>
            <person name="Podio M."/>
            <person name="Orjuela J."/>
            <person name="Siena L.A."/>
            <person name="Pessino S.C."/>
            <person name="Combes M.C."/>
            <person name="Mariac C."/>
            <person name="Albertini E."/>
            <person name="Pupilli F."/>
            <person name="Ortiz J.P.A."/>
            <person name="Leblanc O."/>
        </authorList>
    </citation>
    <scope>NUCLEOTIDE SEQUENCE [LARGE SCALE GENOMIC DNA]</scope>
    <source>
        <strain evidence="7">R1</strain>
        <tissue evidence="7">Leaf</tissue>
    </source>
</reference>
<feature type="region of interest" description="Disordered" evidence="3">
    <location>
        <begin position="524"/>
        <end position="543"/>
    </location>
</feature>
<dbReference type="Pfam" id="PF03004">
    <property type="entry name" value="Transposase_24"/>
    <property type="match status" value="1"/>
</dbReference>
<feature type="region of interest" description="Disordered" evidence="3">
    <location>
        <begin position="855"/>
        <end position="905"/>
    </location>
</feature>
<dbReference type="Pfam" id="PF23548">
    <property type="entry name" value="Zn_ribbon_FGT1_2"/>
    <property type="match status" value="1"/>
</dbReference>
<dbReference type="InterPro" id="IPR042197">
    <property type="entry name" value="Apaf_helical"/>
</dbReference>
<evidence type="ECO:0000256" key="1">
    <source>
        <dbReference type="ARBA" id="ARBA00022737"/>
    </source>
</evidence>
<feature type="compositionally biased region" description="Basic residues" evidence="3">
    <location>
        <begin position="459"/>
        <end position="469"/>
    </location>
</feature>
<feature type="domain" description="Disease resistance protein winged helix" evidence="6">
    <location>
        <begin position="1039"/>
        <end position="1106"/>
    </location>
</feature>
<dbReference type="Gene3D" id="1.10.10.10">
    <property type="entry name" value="Winged helix-like DNA-binding domain superfamily/Winged helix DNA-binding domain"/>
    <property type="match status" value="1"/>
</dbReference>
<dbReference type="Proteomes" id="UP001341281">
    <property type="component" value="Chromosome 09"/>
</dbReference>
<evidence type="ECO:0000259" key="5">
    <source>
        <dbReference type="Pfam" id="PF23548"/>
    </source>
</evidence>
<evidence type="ECO:0000313" key="8">
    <source>
        <dbReference type="Proteomes" id="UP001341281"/>
    </source>
</evidence>
<keyword evidence="1" id="KW-0677">Repeat</keyword>
<keyword evidence="2" id="KW-0611">Plant defense</keyword>
<feature type="region of interest" description="Disordered" evidence="3">
    <location>
        <begin position="442"/>
        <end position="488"/>
    </location>
</feature>
<dbReference type="FunFam" id="1.10.10.10:FF:000322">
    <property type="entry name" value="Probable disease resistance protein At1g63360"/>
    <property type="match status" value="1"/>
</dbReference>
<keyword evidence="8" id="KW-1185">Reference proteome</keyword>
<dbReference type="InterPro" id="IPR027417">
    <property type="entry name" value="P-loop_NTPase"/>
</dbReference>
<evidence type="ECO:0000313" key="7">
    <source>
        <dbReference type="EMBL" id="WVZ94502.1"/>
    </source>
</evidence>
<feature type="domain" description="FORGETTER1 second zinc ribbon" evidence="5">
    <location>
        <begin position="74"/>
        <end position="110"/>
    </location>
</feature>
<protein>
    <submittedName>
        <fullName evidence="7">Uncharacterized protein</fullName>
    </submittedName>
</protein>
<dbReference type="GO" id="GO:0043531">
    <property type="term" value="F:ADP binding"/>
    <property type="evidence" value="ECO:0007669"/>
    <property type="project" value="InterPro"/>
</dbReference>
<dbReference type="GO" id="GO:0009626">
    <property type="term" value="P:plant-type hypersensitive response"/>
    <property type="evidence" value="ECO:0007669"/>
    <property type="project" value="UniProtKB-ARBA"/>
</dbReference>
<gene>
    <name evidence="7" type="ORF">U9M48_040387</name>
</gene>
<dbReference type="Pfam" id="PF23547">
    <property type="entry name" value="Zn_ribbon_FGT1_1"/>
    <property type="match status" value="1"/>
</dbReference>
<sequence length="1212" mass="133924">MAPPAGTVAAAEMGEAGVLEVRCVGCGDTLEVERGLTEFACPGCATPQALPLELMPPPPRPRRALPLGPATAPVRVPCAGCGAVLAVPPPRGIRHLLACPLCGEEIDVDGAGRLASRSGVQVISPPGTVVLPAMGSRMPVEGTINRATHVGQVQVGSYSIHREESPVRLVNETAEGSDFRKKHRPSDGPGSVTVDKVRLEHPSKASHALSVDTEEAHGENQSGTIRRTGIQKARYAVPSISEQERVEPPTQIACAQQVEVESCDNITVWNQKIKRSSKTSAGNQEGQKRVLSSSSEEIHHSCSKHVGAQGIRKRNPIQQTASSPNENQFDPSDIDRIINRLCHSALPHKRVSQASSNDSDSVDATLPPVSTNHGISQGDCLPHGYRQYQAVATSSLAKQGFHSVQEHGMPQECLNAIVPRNSNQARQDLPVDILHRQQIQEYPSHGSQSEKTQVESHHNKSTGHYKKTAKSPSYLTEEDNLGEQHHSGTNLRVTASSNTTTLPSLLTATPLPGHQFSDYNAITNHQKLPIPRSSKKSRGRGPTKLIEPRREAARPVLIPNNTDTWDVDPLCPRVSSTISALLKQWHPGSTYALANQLTNEVHQEELILHWHQYHSDTRAIIVDEFLQRYKWAPGQEAVCLKLFDRKIARQLTAILCDEKRRARVELASSRKVKEALDAASSKQTNLDDEDAGGDLKQQGRDPASVGREDDDPLLWKPLPPEWMQPKWWGLLCEHWASEEALQVSAQKRRNRYTGGCSAQHTGGSRSIAMHRKLMIIENGGKPVSDIEVFNRTHKRDGGKGDFVSEKAKETVVILHRRQGDGAEGGTDSMVQEMISQATQQLNEAWEKRFQSLEQKMHGMVSSEAPQHDPRPSAAEPVAEDQQASQQDASDSSHEGSYQSTTDDDDEDEDYLMIYGMYQVIKCAFPEGHQGSKVMKPLYGHNSRLLFYGRVFGLGNTFPQPFEPSDKILQKCGGLPLAIISVGLLASQLKRSVGQWNYVLNSLRSDLRSNKKNPTLEGMRQILNLSYTHHLKTCLLYIGMYPEDREIEKDHLVMQWIAEDARDALKIAKSYLNELVNRSMIIQLVEYYTWNMERVRYKMHAMVLDLILSTSAEENFLGVVDNQQAIATSKQYKTRRLSLQLDASKHDEGAPHMSLPHITMMGGTLYACQQALSLIWSNSIYTVPFRANLCGLVSSAPSGVDISVDELSKDDIM</sequence>